<accession>A0ABP9TQT6</accession>
<name>A0ABP9TQT6_9MICC</name>
<dbReference type="RefSeq" id="WP_210100179.1">
    <property type="nucleotide sequence ID" value="NZ_BAABLK010000034.1"/>
</dbReference>
<protein>
    <submittedName>
        <fullName evidence="3">UDP-N-acetylglucosamine 2-epimerase (Non-hydrolyzing)</fullName>
    </submittedName>
</protein>
<keyword evidence="1" id="KW-0413">Isomerase</keyword>
<feature type="domain" description="UDP-N-acetylglucosamine 2-epimerase" evidence="2">
    <location>
        <begin position="29"/>
        <end position="361"/>
    </location>
</feature>
<evidence type="ECO:0000256" key="1">
    <source>
        <dbReference type="RuleBase" id="RU003513"/>
    </source>
</evidence>
<sequence>MTKRLKVMTVVGTRPEIIRLAPTITLLDRHVDHVLVHTGQNYDYELNEVFFEDLGLRQPDHFLNADTSSLGTALGSILIKTEEILTAERPDAFVVLGDTNSSISALMAKRMKVPVFHMEAGNRSFDENVPEEINRRLVDHISDYNLVYTEHARRNLLAEGIHPSQVLLTGSPMREVLDQNADRIAASDVLERQGLVSNGYFLVSLHRQENVDNPERLAEAIESLQAIRAVYGLPVLVSTHPRTRNRLEGLGEDEKDGIVFHPPFGFHDYIKLQQEAKLVLSDSGTISEESSILGFPAVTMRDFIERPEAQDVGAIITTGLHSDAVMDSVRIALDFDARRKYSPIPAEYEVINTSERVLAFVRSAVHSHSQRTGLRREEFH</sequence>
<dbReference type="CDD" id="cd03786">
    <property type="entry name" value="GTB_UDP-GlcNAc_2-Epimerase"/>
    <property type="match status" value="1"/>
</dbReference>
<evidence type="ECO:0000313" key="4">
    <source>
        <dbReference type="Proteomes" id="UP001501257"/>
    </source>
</evidence>
<gene>
    <name evidence="3" type="primary">wecB_2</name>
    <name evidence="3" type="ORF">GCM10025778_23130</name>
</gene>
<dbReference type="PANTHER" id="PTHR43174">
    <property type="entry name" value="UDP-N-ACETYLGLUCOSAMINE 2-EPIMERASE"/>
    <property type="match status" value="1"/>
</dbReference>
<dbReference type="PANTHER" id="PTHR43174:SF1">
    <property type="entry name" value="UDP-N-ACETYLGLUCOSAMINE 2-EPIMERASE"/>
    <property type="match status" value="1"/>
</dbReference>
<keyword evidence="4" id="KW-1185">Reference proteome</keyword>
<dbReference type="EMBL" id="BAABLK010000034">
    <property type="protein sequence ID" value="GAA5227780.1"/>
    <property type="molecule type" value="Genomic_DNA"/>
</dbReference>
<dbReference type="Gene3D" id="3.40.50.2000">
    <property type="entry name" value="Glycogen Phosphorylase B"/>
    <property type="match status" value="2"/>
</dbReference>
<organism evidence="3 4">
    <name type="scientific">Paeniglutamicibacter antarcticus</name>
    <dbReference type="NCBI Taxonomy" id="494023"/>
    <lineage>
        <taxon>Bacteria</taxon>
        <taxon>Bacillati</taxon>
        <taxon>Actinomycetota</taxon>
        <taxon>Actinomycetes</taxon>
        <taxon>Micrococcales</taxon>
        <taxon>Micrococcaceae</taxon>
        <taxon>Paeniglutamicibacter</taxon>
    </lineage>
</organism>
<dbReference type="InterPro" id="IPR003331">
    <property type="entry name" value="UDP_GlcNAc_Epimerase_2_dom"/>
</dbReference>
<reference evidence="4" key="1">
    <citation type="journal article" date="2019" name="Int. J. Syst. Evol. Microbiol.">
        <title>The Global Catalogue of Microorganisms (GCM) 10K type strain sequencing project: providing services to taxonomists for standard genome sequencing and annotation.</title>
        <authorList>
            <consortium name="The Broad Institute Genomics Platform"/>
            <consortium name="The Broad Institute Genome Sequencing Center for Infectious Disease"/>
            <person name="Wu L."/>
            <person name="Ma J."/>
        </authorList>
    </citation>
    <scope>NUCLEOTIDE SEQUENCE [LARGE SCALE GENOMIC DNA]</scope>
    <source>
        <strain evidence="4">JCM 18952</strain>
    </source>
</reference>
<comment type="caution">
    <text evidence="3">The sequence shown here is derived from an EMBL/GenBank/DDBJ whole genome shotgun (WGS) entry which is preliminary data.</text>
</comment>
<evidence type="ECO:0000259" key="2">
    <source>
        <dbReference type="Pfam" id="PF02350"/>
    </source>
</evidence>
<dbReference type="Pfam" id="PF02350">
    <property type="entry name" value="Epimerase_2"/>
    <property type="match status" value="1"/>
</dbReference>
<dbReference type="NCBIfam" id="TIGR00236">
    <property type="entry name" value="wecB"/>
    <property type="match status" value="1"/>
</dbReference>
<dbReference type="InterPro" id="IPR029767">
    <property type="entry name" value="WecB-like"/>
</dbReference>
<proteinExistence type="inferred from homology"/>
<evidence type="ECO:0000313" key="3">
    <source>
        <dbReference type="EMBL" id="GAA5227780.1"/>
    </source>
</evidence>
<dbReference type="SUPFAM" id="SSF53756">
    <property type="entry name" value="UDP-Glycosyltransferase/glycogen phosphorylase"/>
    <property type="match status" value="1"/>
</dbReference>
<comment type="similarity">
    <text evidence="1">Belongs to the UDP-N-acetylglucosamine 2-epimerase family.</text>
</comment>
<dbReference type="Proteomes" id="UP001501257">
    <property type="component" value="Unassembled WGS sequence"/>
</dbReference>